<name>A0A6G8RU70_9GAMM</name>
<evidence type="ECO:0008006" key="3">
    <source>
        <dbReference type="Google" id="ProtNLM"/>
    </source>
</evidence>
<dbReference type="RefSeq" id="WP_166222538.1">
    <property type="nucleotide sequence ID" value="NZ_CP049801.1"/>
</dbReference>
<dbReference type="Proteomes" id="UP000502297">
    <property type="component" value="Chromosome"/>
</dbReference>
<proteinExistence type="predicted"/>
<dbReference type="PROSITE" id="PS51257">
    <property type="entry name" value="PROKAR_LIPOPROTEIN"/>
    <property type="match status" value="1"/>
</dbReference>
<accession>A0A6G8RU70</accession>
<evidence type="ECO:0000313" key="2">
    <source>
        <dbReference type="Proteomes" id="UP000502297"/>
    </source>
</evidence>
<evidence type="ECO:0000313" key="1">
    <source>
        <dbReference type="EMBL" id="QIO05464.1"/>
    </source>
</evidence>
<sequence>MNKKFVSLITIVGALLLTACNEENKSELTNISLEGEWYRYHMPESIVIVPLEQSLEQKQSNKKNRVNLLSKFKISTAHEDEKSPVYAIQVIKDEEYIDPDFAKNSITYWISSEIHYFIQGMYLGLLKPTNASQTWNFIERNHIEPTFQFIFKVIQLAKDNPQLNKQGNEYNNLDHLGKYTFKHPESMCIQFHAKKYKQANQIHALIFPFKSDQEEDATRCDLYNSVAIQELKKAFPEHGFMDQTEIPLPTKNADIQVSSASEVANTSHIVPRKN</sequence>
<keyword evidence="2" id="KW-1185">Reference proteome</keyword>
<dbReference type="EMBL" id="CP049801">
    <property type="protein sequence ID" value="QIO05464.1"/>
    <property type="molecule type" value="Genomic_DNA"/>
</dbReference>
<dbReference type="AlphaFoldDB" id="A0A6G8RU70"/>
<gene>
    <name evidence="1" type="ORF">G8E00_05595</name>
</gene>
<dbReference type="KEGG" id="asha:G8E00_05595"/>
<reference evidence="1 2" key="1">
    <citation type="submission" date="2020-03" db="EMBL/GenBank/DDBJ databases">
        <authorList>
            <person name="Zhu W."/>
        </authorList>
    </citation>
    <scope>NUCLEOTIDE SEQUENCE [LARGE SCALE GENOMIC DNA]</scope>
    <source>
        <strain evidence="1 2">323-1</strain>
    </source>
</reference>
<protein>
    <recommendedName>
        <fullName evidence="3">Lipoprotein</fullName>
    </recommendedName>
</protein>
<organism evidence="1 2">
    <name type="scientific">Acinetobacter shaoyimingii</name>
    <dbReference type="NCBI Taxonomy" id="2715164"/>
    <lineage>
        <taxon>Bacteria</taxon>
        <taxon>Pseudomonadati</taxon>
        <taxon>Pseudomonadota</taxon>
        <taxon>Gammaproteobacteria</taxon>
        <taxon>Moraxellales</taxon>
        <taxon>Moraxellaceae</taxon>
        <taxon>Acinetobacter</taxon>
    </lineage>
</organism>